<name>A0A8C4XLA9_FALTI</name>
<dbReference type="Pfam" id="PF15354">
    <property type="entry name" value="KAAG1"/>
    <property type="match status" value="1"/>
</dbReference>
<keyword evidence="3" id="KW-1185">Reference proteome</keyword>
<protein>
    <submittedName>
        <fullName evidence="2">Uncharacterized protein</fullName>
    </submittedName>
</protein>
<dbReference type="Proteomes" id="UP000694562">
    <property type="component" value="Unplaced"/>
</dbReference>
<reference evidence="2" key="2">
    <citation type="submission" date="2025-09" db="UniProtKB">
        <authorList>
            <consortium name="Ensembl"/>
        </authorList>
    </citation>
    <scope>IDENTIFICATION</scope>
</reference>
<evidence type="ECO:0000313" key="3">
    <source>
        <dbReference type="Proteomes" id="UP000694562"/>
    </source>
</evidence>
<reference evidence="2" key="1">
    <citation type="submission" date="2025-08" db="UniProtKB">
        <authorList>
            <consortium name="Ensembl"/>
        </authorList>
    </citation>
    <scope>IDENTIFICATION</scope>
</reference>
<proteinExistence type="predicted"/>
<organism evidence="2 3">
    <name type="scientific">Falco tinnunculus</name>
    <name type="common">Common kestrel</name>
    <dbReference type="NCBI Taxonomy" id="100819"/>
    <lineage>
        <taxon>Eukaryota</taxon>
        <taxon>Metazoa</taxon>
        <taxon>Chordata</taxon>
        <taxon>Craniata</taxon>
        <taxon>Vertebrata</taxon>
        <taxon>Euteleostomi</taxon>
        <taxon>Archelosauria</taxon>
        <taxon>Archosauria</taxon>
        <taxon>Dinosauria</taxon>
        <taxon>Saurischia</taxon>
        <taxon>Theropoda</taxon>
        <taxon>Coelurosauria</taxon>
        <taxon>Aves</taxon>
        <taxon>Neognathae</taxon>
        <taxon>Neoaves</taxon>
        <taxon>Telluraves</taxon>
        <taxon>Australaves</taxon>
        <taxon>Falconiformes</taxon>
        <taxon>Falconidae</taxon>
        <taxon>Falco</taxon>
    </lineage>
</organism>
<evidence type="ECO:0000256" key="1">
    <source>
        <dbReference type="SAM" id="MobiDB-lite"/>
    </source>
</evidence>
<dbReference type="OrthoDB" id="9394855at2759"/>
<sequence length="125" mass="13776">MPTPGGVDVPHSSKGGLHPTCHLFQEYFEVGHFLLVDDNTAPWEERVPVAVHQHALHDRLREPRPLHARVSHAGGLRGSWAALGLPTPWLGEDSWREAPALPPPPRRPRQRAGLPATREGPAELP</sequence>
<dbReference type="AlphaFoldDB" id="A0A8C4XLA9"/>
<accession>A0A8C4XLA9</accession>
<dbReference type="Ensembl" id="ENSFTIT00000006400.1">
    <property type="protein sequence ID" value="ENSFTIP00000006119.1"/>
    <property type="gene ID" value="ENSFTIG00000004212.1"/>
</dbReference>
<feature type="region of interest" description="Disordered" evidence="1">
    <location>
        <begin position="92"/>
        <end position="125"/>
    </location>
</feature>
<dbReference type="InterPro" id="IPR029407">
    <property type="entry name" value="KAAG1"/>
</dbReference>
<evidence type="ECO:0000313" key="2">
    <source>
        <dbReference type="Ensembl" id="ENSFTIP00000006119.1"/>
    </source>
</evidence>